<gene>
    <name evidence="2" type="ORF">PODLI_1B027523</name>
</gene>
<feature type="compositionally biased region" description="Basic and acidic residues" evidence="1">
    <location>
        <begin position="31"/>
        <end position="41"/>
    </location>
</feature>
<protein>
    <submittedName>
        <fullName evidence="2">Uncharacterized protein</fullName>
    </submittedName>
</protein>
<proteinExistence type="predicted"/>
<keyword evidence="3" id="KW-1185">Reference proteome</keyword>
<feature type="compositionally biased region" description="Pro residues" evidence="1">
    <location>
        <begin position="1"/>
        <end position="13"/>
    </location>
</feature>
<evidence type="ECO:0000313" key="3">
    <source>
        <dbReference type="Proteomes" id="UP001178461"/>
    </source>
</evidence>
<reference evidence="2" key="1">
    <citation type="submission" date="2022-12" db="EMBL/GenBank/DDBJ databases">
        <authorList>
            <person name="Alioto T."/>
            <person name="Alioto T."/>
            <person name="Gomez Garrido J."/>
        </authorList>
    </citation>
    <scope>NUCLEOTIDE SEQUENCE</scope>
</reference>
<name>A0AA35PAW8_9SAUR</name>
<dbReference type="AlphaFoldDB" id="A0AA35PAW8"/>
<dbReference type="EMBL" id="OX395131">
    <property type="protein sequence ID" value="CAI5778568.1"/>
    <property type="molecule type" value="Genomic_DNA"/>
</dbReference>
<evidence type="ECO:0000313" key="2">
    <source>
        <dbReference type="EMBL" id="CAI5778568.1"/>
    </source>
</evidence>
<accession>A0AA35PAW8</accession>
<feature type="region of interest" description="Disordered" evidence="1">
    <location>
        <begin position="1"/>
        <end position="49"/>
    </location>
</feature>
<organism evidence="2 3">
    <name type="scientific">Podarcis lilfordi</name>
    <name type="common">Lilford's wall lizard</name>
    <dbReference type="NCBI Taxonomy" id="74358"/>
    <lineage>
        <taxon>Eukaryota</taxon>
        <taxon>Metazoa</taxon>
        <taxon>Chordata</taxon>
        <taxon>Craniata</taxon>
        <taxon>Vertebrata</taxon>
        <taxon>Euteleostomi</taxon>
        <taxon>Lepidosauria</taxon>
        <taxon>Squamata</taxon>
        <taxon>Bifurcata</taxon>
        <taxon>Unidentata</taxon>
        <taxon>Episquamata</taxon>
        <taxon>Laterata</taxon>
        <taxon>Lacertibaenia</taxon>
        <taxon>Lacertidae</taxon>
        <taxon>Podarcis</taxon>
    </lineage>
</organism>
<evidence type="ECO:0000256" key="1">
    <source>
        <dbReference type="SAM" id="MobiDB-lite"/>
    </source>
</evidence>
<sequence>MLRVVLPPPPPRPDITTEEEEEEGAGGQRSSKGEEERDKQHRSSKRVGLPLAANHGWSCVRILLAGKKRKIEEMDVKQECLDLEQFSRVQVMTDPASRSGSVW</sequence>
<dbReference type="Proteomes" id="UP001178461">
    <property type="component" value="Chromosome 6"/>
</dbReference>